<dbReference type="Pfam" id="PF00672">
    <property type="entry name" value="HAMP"/>
    <property type="match status" value="1"/>
</dbReference>
<comment type="subcellular location">
    <subcellularLocation>
        <location evidence="2">Cell inner membrane</location>
        <topology evidence="2">Multi-pass membrane protein</topology>
    </subcellularLocation>
</comment>
<dbReference type="CDD" id="cd06225">
    <property type="entry name" value="HAMP"/>
    <property type="match status" value="1"/>
</dbReference>
<feature type="transmembrane region" description="Helical" evidence="16">
    <location>
        <begin position="93"/>
        <end position="115"/>
    </location>
</feature>
<evidence type="ECO:0000256" key="14">
    <source>
        <dbReference type="ARBA" id="ARBA00023136"/>
    </source>
</evidence>
<evidence type="ECO:0000256" key="13">
    <source>
        <dbReference type="ARBA" id="ARBA00023012"/>
    </source>
</evidence>
<evidence type="ECO:0000256" key="11">
    <source>
        <dbReference type="ARBA" id="ARBA00022840"/>
    </source>
</evidence>
<organism evidence="19 20">
    <name type="scientific">Pseudomonas nitroreducens</name>
    <dbReference type="NCBI Taxonomy" id="46680"/>
    <lineage>
        <taxon>Bacteria</taxon>
        <taxon>Pseudomonadati</taxon>
        <taxon>Pseudomonadota</taxon>
        <taxon>Gammaproteobacteria</taxon>
        <taxon>Pseudomonadales</taxon>
        <taxon>Pseudomonadaceae</taxon>
        <taxon>Pseudomonas</taxon>
    </lineage>
</organism>
<evidence type="ECO:0000256" key="1">
    <source>
        <dbReference type="ARBA" id="ARBA00000085"/>
    </source>
</evidence>
<dbReference type="InterPro" id="IPR003594">
    <property type="entry name" value="HATPase_dom"/>
</dbReference>
<keyword evidence="5" id="KW-0997">Cell inner membrane</keyword>
<dbReference type="GO" id="GO:0000155">
    <property type="term" value="F:phosphorelay sensor kinase activity"/>
    <property type="evidence" value="ECO:0007669"/>
    <property type="project" value="InterPro"/>
</dbReference>
<dbReference type="Pfam" id="PF02518">
    <property type="entry name" value="HATPase_c"/>
    <property type="match status" value="1"/>
</dbReference>
<keyword evidence="14 16" id="KW-0472">Membrane</keyword>
<dbReference type="InterPro" id="IPR005467">
    <property type="entry name" value="His_kinase_dom"/>
</dbReference>
<dbReference type="SMART" id="SM00387">
    <property type="entry name" value="HATPase_c"/>
    <property type="match status" value="1"/>
</dbReference>
<name>A0A5R8ZY28_PSENT</name>
<dbReference type="EMBL" id="VASG01000008">
    <property type="protein sequence ID" value="TLP70436.1"/>
    <property type="molecule type" value="Genomic_DNA"/>
</dbReference>
<evidence type="ECO:0000256" key="9">
    <source>
        <dbReference type="ARBA" id="ARBA00022741"/>
    </source>
</evidence>
<dbReference type="Gene3D" id="3.30.565.10">
    <property type="entry name" value="Histidine kinase-like ATPase, C-terminal domain"/>
    <property type="match status" value="1"/>
</dbReference>
<dbReference type="SUPFAM" id="SSF47384">
    <property type="entry name" value="Homodimeric domain of signal transducing histidine kinase"/>
    <property type="match status" value="1"/>
</dbReference>
<dbReference type="InterPro" id="IPR050980">
    <property type="entry name" value="2C_sensor_his_kinase"/>
</dbReference>
<feature type="domain" description="Histidine kinase" evidence="17">
    <location>
        <begin position="176"/>
        <end position="374"/>
    </location>
</feature>
<keyword evidence="4" id="KW-1003">Cell membrane</keyword>
<evidence type="ECO:0000313" key="20">
    <source>
        <dbReference type="Proteomes" id="UP000307510"/>
    </source>
</evidence>
<dbReference type="PROSITE" id="PS50885">
    <property type="entry name" value="HAMP"/>
    <property type="match status" value="1"/>
</dbReference>
<dbReference type="CDD" id="cd00082">
    <property type="entry name" value="HisKA"/>
    <property type="match status" value="1"/>
</dbReference>
<dbReference type="InterPro" id="IPR004358">
    <property type="entry name" value="Sig_transdc_His_kin-like_C"/>
</dbReference>
<accession>A0A5R8ZY28</accession>
<dbReference type="InterPro" id="IPR036097">
    <property type="entry name" value="HisK_dim/P_sf"/>
</dbReference>
<dbReference type="EC" id="2.7.13.3" evidence="3"/>
<keyword evidence="7" id="KW-0808">Transferase</keyword>
<dbReference type="InterPro" id="IPR003661">
    <property type="entry name" value="HisK_dim/P_dom"/>
</dbReference>
<evidence type="ECO:0000256" key="7">
    <source>
        <dbReference type="ARBA" id="ARBA00022679"/>
    </source>
</evidence>
<evidence type="ECO:0000313" key="19">
    <source>
        <dbReference type="EMBL" id="TLP70436.1"/>
    </source>
</evidence>
<comment type="caution">
    <text evidence="19">The sequence shown here is derived from an EMBL/GenBank/DDBJ whole genome shotgun (WGS) entry which is preliminary data.</text>
</comment>
<evidence type="ECO:0000256" key="5">
    <source>
        <dbReference type="ARBA" id="ARBA00022519"/>
    </source>
</evidence>
<dbReference type="GO" id="GO:0005886">
    <property type="term" value="C:plasma membrane"/>
    <property type="evidence" value="ECO:0007669"/>
    <property type="project" value="UniProtKB-SubCell"/>
</dbReference>
<dbReference type="Gene3D" id="1.10.287.130">
    <property type="match status" value="1"/>
</dbReference>
<evidence type="ECO:0000256" key="10">
    <source>
        <dbReference type="ARBA" id="ARBA00022777"/>
    </source>
</evidence>
<dbReference type="AlphaFoldDB" id="A0A5R8ZY28"/>
<comment type="catalytic activity">
    <reaction evidence="1">
        <text>ATP + protein L-histidine = ADP + protein N-phospho-L-histidine.</text>
        <dbReference type="EC" id="2.7.13.3"/>
    </reaction>
</comment>
<evidence type="ECO:0000256" key="4">
    <source>
        <dbReference type="ARBA" id="ARBA00022475"/>
    </source>
</evidence>
<evidence type="ECO:0000256" key="8">
    <source>
        <dbReference type="ARBA" id="ARBA00022692"/>
    </source>
</evidence>
<keyword evidence="8 16" id="KW-0812">Transmembrane</keyword>
<evidence type="ECO:0000256" key="3">
    <source>
        <dbReference type="ARBA" id="ARBA00012438"/>
    </source>
</evidence>
<gene>
    <name evidence="19" type="ORF">FEA48_26375</name>
</gene>
<dbReference type="GO" id="GO:0005524">
    <property type="term" value="F:ATP binding"/>
    <property type="evidence" value="ECO:0007669"/>
    <property type="project" value="UniProtKB-KW"/>
</dbReference>
<evidence type="ECO:0000259" key="17">
    <source>
        <dbReference type="PROSITE" id="PS50109"/>
    </source>
</evidence>
<dbReference type="PANTHER" id="PTHR44936:SF5">
    <property type="entry name" value="SENSOR HISTIDINE KINASE ENVZ"/>
    <property type="match status" value="1"/>
</dbReference>
<feature type="compositionally biased region" description="Pro residues" evidence="15">
    <location>
        <begin position="57"/>
        <end position="75"/>
    </location>
</feature>
<sequence length="376" mass="41567">MSAISPESAPERAKEKPLERADSLFARLFGVFLLAIVVAHLLAFAWFHHYGPHRPDMPPPPPPEQGFERGPPPQGFAPGPEGFRPPPPPPPRLPFWSAPFAFQLLALILAAGIGARLLARPVQRMGDAALRLSEDLDSPPLPETGPREARQAAHAFNRMRERIREQVQQRSRMLVAVSHDLRTPLSRLRLRVEEIDNPQLRTRIGQDLAEMIGMLDSTLHYLQQERASEPLQWFDVKALADSLAEDACERGADVGVEGFCAPLKVQPMALRSCLNNLLDNALRYAGDVSIELRDGTREVEIRVRDHGPGIPSELREQVFEPFFRLEGSRNRNSGGVGLGLSIARDAARRQGGDLFFEETPGGGATAVLRLPRSTTA</sequence>
<dbReference type="SUPFAM" id="SSF55874">
    <property type="entry name" value="ATPase domain of HSP90 chaperone/DNA topoisomerase II/histidine kinase"/>
    <property type="match status" value="1"/>
</dbReference>
<keyword evidence="6" id="KW-0597">Phosphoprotein</keyword>
<evidence type="ECO:0000259" key="18">
    <source>
        <dbReference type="PROSITE" id="PS50885"/>
    </source>
</evidence>
<dbReference type="PROSITE" id="PS50109">
    <property type="entry name" value="HIS_KIN"/>
    <property type="match status" value="1"/>
</dbReference>
<feature type="transmembrane region" description="Helical" evidence="16">
    <location>
        <begin position="24"/>
        <end position="47"/>
    </location>
</feature>
<keyword evidence="9" id="KW-0547">Nucleotide-binding</keyword>
<protein>
    <recommendedName>
        <fullName evidence="3">histidine kinase</fullName>
        <ecNumber evidence="3">2.7.13.3</ecNumber>
    </recommendedName>
</protein>
<reference evidence="20" key="2">
    <citation type="submission" date="2019-06" db="EMBL/GenBank/DDBJ databases">
        <title>AzeR, a transcriptional regulator that responds to azelaic acid in Pseudomonas nitroreducens.</title>
        <authorList>
            <person name="Bez C."/>
            <person name="Javvadi S.G."/>
            <person name="Bertani I."/>
            <person name="Devescovi G."/>
            <person name="Studholme D.J."/>
            <person name="Geller A."/>
            <person name="Levy A."/>
            <person name="Venturi V."/>
        </authorList>
    </citation>
    <scope>NUCLEOTIDE SEQUENCE [LARGE SCALE GENOMIC DNA]</scope>
    <source>
        <strain evidence="20">DSM 9128</strain>
    </source>
</reference>
<dbReference type="InterPro" id="IPR003660">
    <property type="entry name" value="HAMP_dom"/>
</dbReference>
<evidence type="ECO:0000256" key="16">
    <source>
        <dbReference type="SAM" id="Phobius"/>
    </source>
</evidence>
<evidence type="ECO:0000256" key="15">
    <source>
        <dbReference type="SAM" id="MobiDB-lite"/>
    </source>
</evidence>
<proteinExistence type="predicted"/>
<evidence type="ECO:0000256" key="6">
    <source>
        <dbReference type="ARBA" id="ARBA00022553"/>
    </source>
</evidence>
<dbReference type="InterPro" id="IPR036890">
    <property type="entry name" value="HATPase_C_sf"/>
</dbReference>
<dbReference type="PRINTS" id="PR00344">
    <property type="entry name" value="BCTRLSENSOR"/>
</dbReference>
<dbReference type="PANTHER" id="PTHR44936">
    <property type="entry name" value="SENSOR PROTEIN CREC"/>
    <property type="match status" value="1"/>
</dbReference>
<feature type="domain" description="HAMP" evidence="18">
    <location>
        <begin position="116"/>
        <end position="168"/>
    </location>
</feature>
<keyword evidence="10 19" id="KW-0418">Kinase</keyword>
<dbReference type="RefSeq" id="WP_138216434.1">
    <property type="nucleotide sequence ID" value="NZ_VASG01000008.1"/>
</dbReference>
<keyword evidence="13" id="KW-0902">Two-component regulatory system</keyword>
<reference evidence="19 20" key="1">
    <citation type="submission" date="2019-05" db="EMBL/GenBank/DDBJ databases">
        <authorList>
            <person name="Moore K."/>
            <person name="O'Neill P."/>
            <person name="Farbos A."/>
            <person name="Studholme D.J."/>
        </authorList>
    </citation>
    <scope>NUCLEOTIDE SEQUENCE [LARGE SCALE GENOMIC DNA]</scope>
    <source>
        <strain evidence="19 20">DSM 9128</strain>
    </source>
</reference>
<evidence type="ECO:0000256" key="12">
    <source>
        <dbReference type="ARBA" id="ARBA00022989"/>
    </source>
</evidence>
<keyword evidence="11" id="KW-0067">ATP-binding</keyword>
<evidence type="ECO:0000256" key="2">
    <source>
        <dbReference type="ARBA" id="ARBA00004429"/>
    </source>
</evidence>
<dbReference type="SMART" id="SM00304">
    <property type="entry name" value="HAMP"/>
    <property type="match status" value="2"/>
</dbReference>
<keyword evidence="12 16" id="KW-1133">Transmembrane helix</keyword>
<dbReference type="Proteomes" id="UP000307510">
    <property type="component" value="Unassembled WGS sequence"/>
</dbReference>
<feature type="region of interest" description="Disordered" evidence="15">
    <location>
        <begin position="56"/>
        <end position="90"/>
    </location>
</feature>